<proteinExistence type="inferred from homology"/>
<dbReference type="PANTHER" id="PTHR11802">
    <property type="entry name" value="SERINE PROTEASE FAMILY S10 SERINE CARBOXYPEPTIDASE"/>
    <property type="match status" value="1"/>
</dbReference>
<dbReference type="GO" id="GO:0006508">
    <property type="term" value="P:proteolysis"/>
    <property type="evidence" value="ECO:0007669"/>
    <property type="project" value="InterPro"/>
</dbReference>
<name>A0AAD8GXQ5_9APIA</name>
<dbReference type="GO" id="GO:0004185">
    <property type="term" value="F:serine-type carboxypeptidase activity"/>
    <property type="evidence" value="ECO:0007669"/>
    <property type="project" value="InterPro"/>
</dbReference>
<evidence type="ECO:0000313" key="3">
    <source>
        <dbReference type="Proteomes" id="UP001237642"/>
    </source>
</evidence>
<dbReference type="InterPro" id="IPR029058">
    <property type="entry name" value="AB_hydrolase_fold"/>
</dbReference>
<dbReference type="SUPFAM" id="SSF56112">
    <property type="entry name" value="Protein kinase-like (PK-like)"/>
    <property type="match status" value="1"/>
</dbReference>
<keyword evidence="3" id="KW-1185">Reference proteome</keyword>
<comment type="similarity">
    <text evidence="1">Belongs to the peptidase S10 family.</text>
</comment>
<comment type="caution">
    <text evidence="2">The sequence shown here is derived from an EMBL/GenBank/DDBJ whole genome shotgun (WGS) entry which is preliminary data.</text>
</comment>
<dbReference type="Proteomes" id="UP001237642">
    <property type="component" value="Unassembled WGS sequence"/>
</dbReference>
<dbReference type="SUPFAM" id="SSF53474">
    <property type="entry name" value="alpha/beta-Hydrolases"/>
    <property type="match status" value="1"/>
</dbReference>
<evidence type="ECO:0000256" key="1">
    <source>
        <dbReference type="ARBA" id="ARBA00009431"/>
    </source>
</evidence>
<gene>
    <name evidence="2" type="ORF">POM88_049860</name>
</gene>
<accession>A0AAD8GXQ5</accession>
<dbReference type="EMBL" id="JAUIZM010000011">
    <property type="protein sequence ID" value="KAK1356604.1"/>
    <property type="molecule type" value="Genomic_DNA"/>
</dbReference>
<reference evidence="2" key="1">
    <citation type="submission" date="2023-02" db="EMBL/GenBank/DDBJ databases">
        <title>Genome of toxic invasive species Heracleum sosnowskyi carries increased number of genes despite the absence of recent whole-genome duplications.</title>
        <authorList>
            <person name="Schelkunov M."/>
            <person name="Shtratnikova V."/>
            <person name="Makarenko M."/>
            <person name="Klepikova A."/>
            <person name="Omelchenko D."/>
            <person name="Novikova G."/>
            <person name="Obukhova E."/>
            <person name="Bogdanov V."/>
            <person name="Penin A."/>
            <person name="Logacheva M."/>
        </authorList>
    </citation>
    <scope>NUCLEOTIDE SEQUENCE</scope>
    <source>
        <strain evidence="2">Hsosn_3</strain>
        <tissue evidence="2">Leaf</tissue>
    </source>
</reference>
<organism evidence="2 3">
    <name type="scientific">Heracleum sosnowskyi</name>
    <dbReference type="NCBI Taxonomy" id="360622"/>
    <lineage>
        <taxon>Eukaryota</taxon>
        <taxon>Viridiplantae</taxon>
        <taxon>Streptophyta</taxon>
        <taxon>Embryophyta</taxon>
        <taxon>Tracheophyta</taxon>
        <taxon>Spermatophyta</taxon>
        <taxon>Magnoliopsida</taxon>
        <taxon>eudicotyledons</taxon>
        <taxon>Gunneridae</taxon>
        <taxon>Pentapetalae</taxon>
        <taxon>asterids</taxon>
        <taxon>campanulids</taxon>
        <taxon>Apiales</taxon>
        <taxon>Apiaceae</taxon>
        <taxon>Apioideae</taxon>
        <taxon>apioid superclade</taxon>
        <taxon>Tordylieae</taxon>
        <taxon>Tordyliinae</taxon>
        <taxon>Heracleum</taxon>
    </lineage>
</organism>
<protein>
    <submittedName>
        <fullName evidence="2">Uncharacterized protein</fullName>
    </submittedName>
</protein>
<dbReference type="Gene3D" id="3.40.50.1820">
    <property type="entry name" value="alpha/beta hydrolase"/>
    <property type="match status" value="1"/>
</dbReference>
<dbReference type="GO" id="GO:0005773">
    <property type="term" value="C:vacuole"/>
    <property type="evidence" value="ECO:0007669"/>
    <property type="project" value="TreeGrafter"/>
</dbReference>
<reference evidence="2" key="2">
    <citation type="submission" date="2023-05" db="EMBL/GenBank/DDBJ databases">
        <authorList>
            <person name="Schelkunov M.I."/>
        </authorList>
    </citation>
    <scope>NUCLEOTIDE SEQUENCE</scope>
    <source>
        <strain evidence="2">Hsosn_3</strain>
        <tissue evidence="2">Leaf</tissue>
    </source>
</reference>
<dbReference type="InterPro" id="IPR001563">
    <property type="entry name" value="Peptidase_S10"/>
</dbReference>
<dbReference type="PANTHER" id="PTHR11802:SF460">
    <property type="entry name" value="CARBOXYPEPTIDASE"/>
    <property type="match status" value="1"/>
</dbReference>
<dbReference type="InterPro" id="IPR011009">
    <property type="entry name" value="Kinase-like_dom_sf"/>
</dbReference>
<dbReference type="AlphaFoldDB" id="A0AAD8GXQ5"/>
<dbReference type="Pfam" id="PF00450">
    <property type="entry name" value="Peptidase_S10"/>
    <property type="match status" value="1"/>
</dbReference>
<sequence length="176" mass="19771">MTGPGCSSFGNGEMMELGPFRVNSDGKTLSLNKHAWNNEANMLFLESPASVGFSYSNTSSDYVTGDTKTAADSYTFLINWLERFPEYQDVLLSMMRKDSKPELAFAVDIWSVDCTFIEMLTRKPPWSEYSGVQNCNIQLHNSLVKALLPGLDRMKDTRAGRNLANKILDLASPRRR</sequence>
<evidence type="ECO:0000313" key="2">
    <source>
        <dbReference type="EMBL" id="KAK1356604.1"/>
    </source>
</evidence>